<accession>A0A8K0IMJ8</accession>
<sequence length="255" mass="27947">MSHQSFIPDTISSVLTPNNLFLIRIQYGILPEYDLKLSESEMDIDAVERLIKDLYIQKKRKGAASGGSSKRMKVDGLSFEVVDVPATAPEVISGIEVLSIIEGSIGEEEKKKKVEIKIIELEVRMSKSISKAAARAMEEFKASFEMKDLNIAFGQKAFIKGFKLCEGRMVRKFSVLDLSFLKEEPDEEAKMFDAAADPSPIEVIFESSEPIAKVLDPMQELKVVSEVSIEPIPEPVAALGVSSSSASSPSEVGSL</sequence>
<name>A0A8K0IMJ8_COCNU</name>
<evidence type="ECO:0000313" key="1">
    <source>
        <dbReference type="EMBL" id="KAG1362705.1"/>
    </source>
</evidence>
<keyword evidence="2" id="KW-1185">Reference proteome</keyword>
<evidence type="ECO:0000313" key="2">
    <source>
        <dbReference type="Proteomes" id="UP000797356"/>
    </source>
</evidence>
<reference evidence="1" key="1">
    <citation type="journal article" date="2017" name="Gigascience">
        <title>The genome draft of coconut (Cocos nucifera).</title>
        <authorList>
            <person name="Xiao Y."/>
            <person name="Xu P."/>
            <person name="Fan H."/>
            <person name="Baudouin L."/>
            <person name="Xia W."/>
            <person name="Bocs S."/>
            <person name="Xu J."/>
            <person name="Li Q."/>
            <person name="Guo A."/>
            <person name="Zhou L."/>
            <person name="Li J."/>
            <person name="Wu Y."/>
            <person name="Ma Z."/>
            <person name="Armero A."/>
            <person name="Issali A.E."/>
            <person name="Liu N."/>
            <person name="Peng M."/>
            <person name="Yang Y."/>
        </authorList>
    </citation>
    <scope>NUCLEOTIDE SEQUENCE</scope>
    <source>
        <tissue evidence="1">Spear leaf of Hainan Tall coconut</tissue>
    </source>
</reference>
<proteinExistence type="predicted"/>
<dbReference type="Proteomes" id="UP000797356">
    <property type="component" value="Chromosome 10"/>
</dbReference>
<reference evidence="1" key="2">
    <citation type="submission" date="2019-07" db="EMBL/GenBank/DDBJ databases">
        <authorList>
            <person name="Yang Y."/>
            <person name="Bocs S."/>
            <person name="Baudouin L."/>
        </authorList>
    </citation>
    <scope>NUCLEOTIDE SEQUENCE</scope>
    <source>
        <tissue evidence="1">Spear leaf of Hainan Tall coconut</tissue>
    </source>
</reference>
<protein>
    <submittedName>
        <fullName evidence="1">Uncharacterized protein</fullName>
    </submittedName>
</protein>
<dbReference type="AlphaFoldDB" id="A0A8K0IMJ8"/>
<gene>
    <name evidence="1" type="ORF">COCNU_10G009240</name>
</gene>
<comment type="caution">
    <text evidence="1">The sequence shown here is derived from an EMBL/GenBank/DDBJ whole genome shotgun (WGS) entry which is preliminary data.</text>
</comment>
<dbReference type="EMBL" id="CM017881">
    <property type="protein sequence ID" value="KAG1362705.1"/>
    <property type="molecule type" value="Genomic_DNA"/>
</dbReference>
<organism evidence="1 2">
    <name type="scientific">Cocos nucifera</name>
    <name type="common">Coconut palm</name>
    <dbReference type="NCBI Taxonomy" id="13894"/>
    <lineage>
        <taxon>Eukaryota</taxon>
        <taxon>Viridiplantae</taxon>
        <taxon>Streptophyta</taxon>
        <taxon>Embryophyta</taxon>
        <taxon>Tracheophyta</taxon>
        <taxon>Spermatophyta</taxon>
        <taxon>Magnoliopsida</taxon>
        <taxon>Liliopsida</taxon>
        <taxon>Arecaceae</taxon>
        <taxon>Arecoideae</taxon>
        <taxon>Cocoseae</taxon>
        <taxon>Attaleinae</taxon>
        <taxon>Cocos</taxon>
    </lineage>
</organism>